<feature type="region of interest" description="Disordered" evidence="1">
    <location>
        <begin position="87"/>
        <end position="111"/>
    </location>
</feature>
<feature type="compositionally biased region" description="Basic residues" evidence="1">
    <location>
        <begin position="87"/>
        <end position="97"/>
    </location>
</feature>
<evidence type="ECO:0000256" key="1">
    <source>
        <dbReference type="SAM" id="MobiDB-lite"/>
    </source>
</evidence>
<name>A0A2T0UMG8_9ACTN</name>
<sequence>MALDSLSRSTVPAWAKIDLQLHQPYRTWLGFGRLRCDWCGERWGRHGCHPRESAARHFLNTASAAQQEAALLAGDITAEDLRLKRRFRPSGAHRRKPSPYPVPAMRFQAAQ</sequence>
<organism evidence="2 3">
    <name type="scientific">Glycomyces artemisiae</name>
    <dbReference type="NCBI Taxonomy" id="1076443"/>
    <lineage>
        <taxon>Bacteria</taxon>
        <taxon>Bacillati</taxon>
        <taxon>Actinomycetota</taxon>
        <taxon>Actinomycetes</taxon>
        <taxon>Glycomycetales</taxon>
        <taxon>Glycomycetaceae</taxon>
        <taxon>Glycomyces</taxon>
    </lineage>
</organism>
<comment type="caution">
    <text evidence="2">The sequence shown here is derived from an EMBL/GenBank/DDBJ whole genome shotgun (WGS) entry which is preliminary data.</text>
</comment>
<evidence type="ECO:0000313" key="2">
    <source>
        <dbReference type="EMBL" id="PRY59094.1"/>
    </source>
</evidence>
<protein>
    <submittedName>
        <fullName evidence="2">Uncharacterized protein</fullName>
    </submittedName>
</protein>
<keyword evidence="3" id="KW-1185">Reference proteome</keyword>
<dbReference type="OrthoDB" id="5193249at2"/>
<evidence type="ECO:0000313" key="3">
    <source>
        <dbReference type="Proteomes" id="UP000238176"/>
    </source>
</evidence>
<proteinExistence type="predicted"/>
<dbReference type="Proteomes" id="UP000238176">
    <property type="component" value="Unassembled WGS sequence"/>
</dbReference>
<dbReference type="EMBL" id="PVTJ01000004">
    <property type="protein sequence ID" value="PRY59094.1"/>
    <property type="molecule type" value="Genomic_DNA"/>
</dbReference>
<reference evidence="2 3" key="1">
    <citation type="submission" date="2018-03" db="EMBL/GenBank/DDBJ databases">
        <title>Genomic Encyclopedia of Type Strains, Phase III (KMG-III): the genomes of soil and plant-associated and newly described type strains.</title>
        <authorList>
            <person name="Whitman W."/>
        </authorList>
    </citation>
    <scope>NUCLEOTIDE SEQUENCE [LARGE SCALE GENOMIC DNA]</scope>
    <source>
        <strain evidence="2 3">CGMCC 4.7067</strain>
    </source>
</reference>
<gene>
    <name evidence="2" type="ORF">B0I28_104250</name>
</gene>
<accession>A0A2T0UMG8</accession>
<dbReference type="RefSeq" id="WP_106364188.1">
    <property type="nucleotide sequence ID" value="NZ_PVTJ01000004.1"/>
</dbReference>
<dbReference type="AlphaFoldDB" id="A0A2T0UMG8"/>